<dbReference type="Gene3D" id="2.40.360.10">
    <property type="entry name" value="YmcC-like"/>
    <property type="match status" value="1"/>
</dbReference>
<gene>
    <name evidence="1" type="ORF">SAMN05444003_2384</name>
</gene>
<dbReference type="SUPFAM" id="SSF159270">
    <property type="entry name" value="YmcC-like"/>
    <property type="match status" value="1"/>
</dbReference>
<keyword evidence="2" id="KW-1185">Reference proteome</keyword>
<proteinExistence type="predicted"/>
<protein>
    <submittedName>
        <fullName evidence="1">Group 4 capsule polysaccharide lipoprotein gfcB, YjbF</fullName>
    </submittedName>
</protein>
<dbReference type="OrthoDB" id="6237231at2"/>
<dbReference type="Proteomes" id="UP000184074">
    <property type="component" value="Unassembled WGS sequence"/>
</dbReference>
<sequence length="211" mass="22525">MMRLASILCVLGLTACGPLNQGSPLEGAVTTIASAVRGTDAQQQPQITDALVNADEILFVTIRNFGTVTPMTKDTVVGTRETWISDGGATVTLEDGILVATRGLGIGLSGADTFGTRAAIRDGGGTVQRTHGYVDVLDQTRLAEMECQVTQVGSEEVEMPRGTQTLTKFEESCEGRRLVFKNEYWIDGTGDIVRSLQVTSPELGFLLLEKA</sequence>
<dbReference type="RefSeq" id="WP_072901334.1">
    <property type="nucleotide sequence ID" value="NZ_FQXB01000003.1"/>
</dbReference>
<reference evidence="1 2" key="1">
    <citation type="submission" date="2016-11" db="EMBL/GenBank/DDBJ databases">
        <authorList>
            <person name="Jaros S."/>
            <person name="Januszkiewicz K."/>
            <person name="Wedrychowicz H."/>
        </authorList>
    </citation>
    <scope>NUCLEOTIDE SEQUENCE [LARGE SCALE GENOMIC DNA]</scope>
    <source>
        <strain evidence="1 2">DSM 28715</strain>
    </source>
</reference>
<organism evidence="1 2">
    <name type="scientific">Cognatiyoonia sediminum</name>
    <dbReference type="NCBI Taxonomy" id="1508389"/>
    <lineage>
        <taxon>Bacteria</taxon>
        <taxon>Pseudomonadati</taxon>
        <taxon>Pseudomonadota</taxon>
        <taxon>Alphaproteobacteria</taxon>
        <taxon>Rhodobacterales</taxon>
        <taxon>Paracoccaceae</taxon>
        <taxon>Cognatiyoonia</taxon>
    </lineage>
</organism>
<dbReference type="EMBL" id="FQXB01000003">
    <property type="protein sequence ID" value="SHH18853.1"/>
    <property type="molecule type" value="Genomic_DNA"/>
</dbReference>
<name>A0A1M5QZ92_9RHOB</name>
<dbReference type="STRING" id="1508389.SAMN05444003_2384"/>
<evidence type="ECO:0000313" key="2">
    <source>
        <dbReference type="Proteomes" id="UP000184074"/>
    </source>
</evidence>
<dbReference type="InterPro" id="IPR021308">
    <property type="entry name" value="GfcB"/>
</dbReference>
<dbReference type="AlphaFoldDB" id="A0A1M5QZ92"/>
<dbReference type="PROSITE" id="PS51257">
    <property type="entry name" value="PROKAR_LIPOPROTEIN"/>
    <property type="match status" value="1"/>
</dbReference>
<dbReference type="InterPro" id="IPR023373">
    <property type="entry name" value="YmcC_sf"/>
</dbReference>
<accession>A0A1M5QZ92</accession>
<dbReference type="Pfam" id="PF11102">
    <property type="entry name" value="YjbF"/>
    <property type="match status" value="1"/>
</dbReference>
<keyword evidence="1" id="KW-0449">Lipoprotein</keyword>
<evidence type="ECO:0000313" key="1">
    <source>
        <dbReference type="EMBL" id="SHH18853.1"/>
    </source>
</evidence>